<proteinExistence type="predicted"/>
<dbReference type="AlphaFoldDB" id="A0A2V2VXN5"/>
<evidence type="ECO:0000313" key="1">
    <source>
        <dbReference type="EMBL" id="PWU99998.1"/>
    </source>
</evidence>
<comment type="caution">
    <text evidence="1">The sequence shown here is derived from an EMBL/GenBank/DDBJ whole genome shotgun (WGS) entry which is preliminary data.</text>
</comment>
<organism evidence="1 2">
    <name type="scientific">Trypanosoma cruzi</name>
    <dbReference type="NCBI Taxonomy" id="5693"/>
    <lineage>
        <taxon>Eukaryota</taxon>
        <taxon>Discoba</taxon>
        <taxon>Euglenozoa</taxon>
        <taxon>Kinetoplastea</taxon>
        <taxon>Metakinetoplastina</taxon>
        <taxon>Trypanosomatida</taxon>
        <taxon>Trypanosomatidae</taxon>
        <taxon>Trypanosoma</taxon>
        <taxon>Schizotrypanum</taxon>
    </lineage>
</organism>
<dbReference type="VEuPathDB" id="TriTrypDB:TcYC6_0104180"/>
<protein>
    <submittedName>
        <fullName evidence="1">Uncharacterized protein</fullName>
    </submittedName>
</protein>
<dbReference type="EMBL" id="PRFC01000211">
    <property type="protein sequence ID" value="PWU99998.1"/>
    <property type="molecule type" value="Genomic_DNA"/>
</dbReference>
<name>A0A2V2VXN5_TRYCR</name>
<accession>A0A2V2VXN5</accession>
<evidence type="ECO:0000313" key="2">
    <source>
        <dbReference type="Proteomes" id="UP000246078"/>
    </source>
</evidence>
<dbReference type="VEuPathDB" id="TriTrypDB:TcG_07039"/>
<dbReference type="VEuPathDB" id="TriTrypDB:TcCL_ESM03751"/>
<reference evidence="1 2" key="1">
    <citation type="journal article" date="2018" name="Microb. Genom.">
        <title>Expanding an expanded genome: long-read sequencing of Trypanosoma cruzi.</title>
        <authorList>
            <person name="Berna L."/>
            <person name="Rodriguez M."/>
            <person name="Chiribao M.L."/>
            <person name="Parodi-Talice A."/>
            <person name="Pita S."/>
            <person name="Rijo G."/>
            <person name="Alvarez-Valin F."/>
            <person name="Robello C."/>
        </authorList>
    </citation>
    <scope>NUCLEOTIDE SEQUENCE [LARGE SCALE GENOMIC DNA]</scope>
    <source>
        <strain evidence="1 2">TCC</strain>
    </source>
</reference>
<dbReference type="VEuPathDB" id="TriTrypDB:TCDM_09567"/>
<dbReference type="VEuPathDB" id="TriTrypDB:ECC02_007653"/>
<dbReference type="Proteomes" id="UP000246078">
    <property type="component" value="Unassembled WGS sequence"/>
</dbReference>
<dbReference type="VEuPathDB" id="TriTrypDB:C3747_211g51"/>
<dbReference type="VEuPathDB" id="TriTrypDB:TcBrA4_0045920"/>
<gene>
    <name evidence="1" type="ORF">C3747_211g51</name>
</gene>
<sequence>MEDAVLEAKPQPLPDTVLVHSFRYVLRCETRGSALRSSASIACDPQHPAREPHDSIMARCPAPWMEARCPPLTAASLQPAARVRFHVSPDGAAADDPDEVGLQPCSRWIARRFRRKGLSPHPERKRHDEWTDGTVELGVECGAAAILCLNGTPINVAGAGAGPISCSHRAERIALRIGPKSH</sequence>
<dbReference type="VEuPathDB" id="TriTrypDB:Tc_MARK_2250"/>